<evidence type="ECO:0000313" key="3">
    <source>
        <dbReference type="Proteomes" id="UP000027138"/>
    </source>
</evidence>
<keyword evidence="3" id="KW-1185">Reference proteome</keyword>
<name>A0A067KNQ3_JATCU</name>
<evidence type="ECO:0000313" key="2">
    <source>
        <dbReference type="EMBL" id="KDP37722.1"/>
    </source>
</evidence>
<organism evidence="2 3">
    <name type="scientific">Jatropha curcas</name>
    <name type="common">Barbados nut</name>
    <dbReference type="NCBI Taxonomy" id="180498"/>
    <lineage>
        <taxon>Eukaryota</taxon>
        <taxon>Viridiplantae</taxon>
        <taxon>Streptophyta</taxon>
        <taxon>Embryophyta</taxon>
        <taxon>Tracheophyta</taxon>
        <taxon>Spermatophyta</taxon>
        <taxon>Magnoliopsida</taxon>
        <taxon>eudicotyledons</taxon>
        <taxon>Gunneridae</taxon>
        <taxon>Pentapetalae</taxon>
        <taxon>rosids</taxon>
        <taxon>fabids</taxon>
        <taxon>Malpighiales</taxon>
        <taxon>Euphorbiaceae</taxon>
        <taxon>Crotonoideae</taxon>
        <taxon>Jatropheae</taxon>
        <taxon>Jatropha</taxon>
    </lineage>
</organism>
<feature type="compositionally biased region" description="Basic and acidic residues" evidence="1">
    <location>
        <begin position="46"/>
        <end position="57"/>
    </location>
</feature>
<reference evidence="2 3" key="1">
    <citation type="journal article" date="2014" name="PLoS ONE">
        <title>Global Analysis of Gene Expression Profiles in Physic Nut (Jatropha curcas L.) Seedlings Exposed to Salt Stress.</title>
        <authorList>
            <person name="Zhang L."/>
            <person name="Zhang C."/>
            <person name="Wu P."/>
            <person name="Chen Y."/>
            <person name="Li M."/>
            <person name="Jiang H."/>
            <person name="Wu G."/>
        </authorList>
    </citation>
    <scope>NUCLEOTIDE SEQUENCE [LARGE SCALE GENOMIC DNA]</scope>
    <source>
        <strain evidence="3">cv. GZQX0401</strain>
        <tissue evidence="2">Young leaves</tissue>
    </source>
</reference>
<dbReference type="Proteomes" id="UP000027138">
    <property type="component" value="Unassembled WGS sequence"/>
</dbReference>
<dbReference type="AlphaFoldDB" id="A0A067KNQ3"/>
<proteinExistence type="predicted"/>
<feature type="compositionally biased region" description="Gly residues" evidence="1">
    <location>
        <begin position="1"/>
        <end position="14"/>
    </location>
</feature>
<feature type="region of interest" description="Disordered" evidence="1">
    <location>
        <begin position="1"/>
        <end position="57"/>
    </location>
</feature>
<sequence length="140" mass="14825">MYRGRGGGGGGRGGASRNFERGDSEGGGGEDREGGDGGGSASEGVGEGKKMPKAKMETRVETLEKSVASLEESLITIQADHADIKTIVQNMAKGKSSIILTDATPRATSTWYLRRFFFSKPLHTHQNVVCPGCSFPCQKT</sequence>
<dbReference type="EMBL" id="KK914384">
    <property type="protein sequence ID" value="KDP37722.1"/>
    <property type="molecule type" value="Genomic_DNA"/>
</dbReference>
<gene>
    <name evidence="2" type="ORF">JCGZ_05212</name>
</gene>
<accession>A0A067KNQ3</accession>
<feature type="compositionally biased region" description="Basic and acidic residues" evidence="1">
    <location>
        <begin position="18"/>
        <end position="35"/>
    </location>
</feature>
<evidence type="ECO:0000256" key="1">
    <source>
        <dbReference type="SAM" id="MobiDB-lite"/>
    </source>
</evidence>
<protein>
    <submittedName>
        <fullName evidence="2">Uncharacterized protein</fullName>
    </submittedName>
</protein>